<keyword evidence="2" id="KW-1185">Reference proteome</keyword>
<dbReference type="EMBL" id="CAJPWZ010000721">
    <property type="protein sequence ID" value="CAG2199422.1"/>
    <property type="molecule type" value="Genomic_DNA"/>
</dbReference>
<reference evidence="1" key="1">
    <citation type="submission" date="2021-03" db="EMBL/GenBank/DDBJ databases">
        <authorList>
            <person name="Bekaert M."/>
        </authorList>
    </citation>
    <scope>NUCLEOTIDE SEQUENCE</scope>
</reference>
<proteinExistence type="predicted"/>
<protein>
    <recommendedName>
        <fullName evidence="3">B box-type domain-containing protein</fullName>
    </recommendedName>
</protein>
<dbReference type="AlphaFoldDB" id="A0A8S3QYN9"/>
<evidence type="ECO:0008006" key="3">
    <source>
        <dbReference type="Google" id="ProtNLM"/>
    </source>
</evidence>
<dbReference type="Gene3D" id="3.30.160.60">
    <property type="entry name" value="Classic Zinc Finger"/>
    <property type="match status" value="1"/>
</dbReference>
<evidence type="ECO:0000313" key="1">
    <source>
        <dbReference type="EMBL" id="CAG2199422.1"/>
    </source>
</evidence>
<dbReference type="Proteomes" id="UP000683360">
    <property type="component" value="Unassembled WGS sequence"/>
</dbReference>
<organism evidence="1 2">
    <name type="scientific">Mytilus edulis</name>
    <name type="common">Blue mussel</name>
    <dbReference type="NCBI Taxonomy" id="6550"/>
    <lineage>
        <taxon>Eukaryota</taxon>
        <taxon>Metazoa</taxon>
        <taxon>Spiralia</taxon>
        <taxon>Lophotrochozoa</taxon>
        <taxon>Mollusca</taxon>
        <taxon>Bivalvia</taxon>
        <taxon>Autobranchia</taxon>
        <taxon>Pteriomorphia</taxon>
        <taxon>Mytilida</taxon>
        <taxon>Mytiloidea</taxon>
        <taxon>Mytilidae</taxon>
        <taxon>Mytilinae</taxon>
        <taxon>Mytilus</taxon>
    </lineage>
</organism>
<dbReference type="OrthoDB" id="6135363at2759"/>
<dbReference type="SUPFAM" id="SSF57845">
    <property type="entry name" value="B-box zinc-binding domain"/>
    <property type="match status" value="1"/>
</dbReference>
<gene>
    <name evidence="1" type="ORF">MEDL_14083</name>
</gene>
<sequence>MKDYVQHVLVTIKDLKLSRDHKTIDIKSYKQSIGAIKTNCDKHGQQLYLYCPSHLMPCCNECISTNHSKCTGIKSLTSVVEKTQVEKSKESVEKDINSILHLLDKMVNNKSTNIKTGEQQCEGIKESIHKIRQKMNKHLDQLEEKLCQETNELLDQVKSTARDFISEVKEEKTKKFKNRNIE</sequence>
<name>A0A8S3QYN9_MYTED</name>
<accession>A0A8S3QYN9</accession>
<evidence type="ECO:0000313" key="2">
    <source>
        <dbReference type="Proteomes" id="UP000683360"/>
    </source>
</evidence>
<comment type="caution">
    <text evidence="1">The sequence shown here is derived from an EMBL/GenBank/DDBJ whole genome shotgun (WGS) entry which is preliminary data.</text>
</comment>